<feature type="signal peptide" evidence="2">
    <location>
        <begin position="1"/>
        <end position="35"/>
    </location>
</feature>
<feature type="chain" id="PRO_5046463560" evidence="2">
    <location>
        <begin position="36"/>
        <end position="207"/>
    </location>
</feature>
<dbReference type="PANTHER" id="PTHR36302">
    <property type="entry name" value="BLR7088 PROTEIN"/>
    <property type="match status" value="1"/>
</dbReference>
<keyword evidence="4" id="KW-1185">Reference proteome</keyword>
<keyword evidence="2" id="KW-0732">Signal</keyword>
<dbReference type="Proteomes" id="UP001646141">
    <property type="component" value="Unassembled WGS sequence"/>
</dbReference>
<evidence type="ECO:0000313" key="4">
    <source>
        <dbReference type="Proteomes" id="UP001646141"/>
    </source>
</evidence>
<dbReference type="InterPro" id="IPR058248">
    <property type="entry name" value="Lxx211020-like"/>
</dbReference>
<dbReference type="SUPFAM" id="SSF110087">
    <property type="entry name" value="DR1885-like metal-binding protein"/>
    <property type="match status" value="1"/>
</dbReference>
<dbReference type="Gene3D" id="2.60.40.1890">
    <property type="entry name" value="PCu(A)C copper chaperone"/>
    <property type="match status" value="1"/>
</dbReference>
<gene>
    <name evidence="3" type="ORF">D3226_04885</name>
</gene>
<organism evidence="3 4">
    <name type="scientific">Leucobacter chromiireducens subsp. chromiireducens</name>
    <dbReference type="NCBI Taxonomy" id="660067"/>
    <lineage>
        <taxon>Bacteria</taxon>
        <taxon>Bacillati</taxon>
        <taxon>Actinomycetota</taxon>
        <taxon>Actinomycetes</taxon>
        <taxon>Micrococcales</taxon>
        <taxon>Microbacteriaceae</taxon>
        <taxon>Leucobacter</taxon>
    </lineage>
</organism>
<evidence type="ECO:0000256" key="1">
    <source>
        <dbReference type="SAM" id="MobiDB-lite"/>
    </source>
</evidence>
<dbReference type="EMBL" id="QYAD01000001">
    <property type="protein sequence ID" value="MBL3689295.1"/>
    <property type="molecule type" value="Genomic_DNA"/>
</dbReference>
<dbReference type="PROSITE" id="PS51257">
    <property type="entry name" value="PROKAR_LIPOPROTEIN"/>
    <property type="match status" value="1"/>
</dbReference>
<protein>
    <submittedName>
        <fullName evidence="3">Copper chaperone PCu(A)C</fullName>
    </submittedName>
</protein>
<accession>A0ABS1SMB7</accession>
<name>A0ABS1SMB7_9MICO</name>
<dbReference type="PANTHER" id="PTHR36302:SF1">
    <property type="entry name" value="COPPER CHAPERONE PCU(A)C"/>
    <property type="match status" value="1"/>
</dbReference>
<dbReference type="InterPro" id="IPR036182">
    <property type="entry name" value="PCuAC_sf"/>
</dbReference>
<comment type="caution">
    <text evidence="3">The sequence shown here is derived from an EMBL/GenBank/DDBJ whole genome shotgun (WGS) entry which is preliminary data.</text>
</comment>
<sequence length="207" mass="21144">MTAAAPKTPAKRFAAFSGATLAAALLLTGCSSAPAAEAPAKQNTQEAHAEQGGHATFSIEGGWVKAQEGMTGVFGTLKNSGDTDLTLVSVESPAAKMVELHETVTSGATATMREVDGGFVIPAGGSFELAPGGNHIMFMDMPKAILPGDDVSLTLHFDDGSKAEVTVLAKATEGAQENYEGGDSENSDMDHGDMDHGDAASDEHAAH</sequence>
<dbReference type="InterPro" id="IPR007410">
    <property type="entry name" value="LpqE-like"/>
</dbReference>
<evidence type="ECO:0000256" key="2">
    <source>
        <dbReference type="SAM" id="SignalP"/>
    </source>
</evidence>
<feature type="compositionally biased region" description="Basic and acidic residues" evidence="1">
    <location>
        <begin position="188"/>
        <end position="207"/>
    </location>
</feature>
<feature type="region of interest" description="Disordered" evidence="1">
    <location>
        <begin position="172"/>
        <end position="207"/>
    </location>
</feature>
<reference evidence="3 4" key="1">
    <citation type="submission" date="2018-09" db="EMBL/GenBank/DDBJ databases">
        <title>Comparative genomics of Leucobacter spp.</title>
        <authorList>
            <person name="Reis A.C."/>
            <person name="Kolvenbach B.A."/>
            <person name="Corvini P.F.X."/>
            <person name="Nunes O.C."/>
        </authorList>
    </citation>
    <scope>NUCLEOTIDE SEQUENCE [LARGE SCALE GENOMIC DNA]</scope>
    <source>
        <strain evidence="3 4">L-1</strain>
    </source>
</reference>
<dbReference type="Pfam" id="PF04314">
    <property type="entry name" value="PCuAC"/>
    <property type="match status" value="1"/>
</dbReference>
<proteinExistence type="predicted"/>
<evidence type="ECO:0000313" key="3">
    <source>
        <dbReference type="EMBL" id="MBL3689295.1"/>
    </source>
</evidence>